<evidence type="ECO:0000313" key="3">
    <source>
        <dbReference type="Proteomes" id="UP000007842"/>
    </source>
</evidence>
<feature type="transmembrane region" description="Helical" evidence="1">
    <location>
        <begin position="67"/>
        <end position="91"/>
    </location>
</feature>
<keyword evidence="2" id="KW-0614">Plasmid</keyword>
<organism evidence="2 3">
    <name type="scientific">Streptantibioticus cattleyicolor (strain ATCC 35852 / DSM 46488 / JCM 4925 / NBRC 14057 / NRRL 8057)</name>
    <name type="common">Streptomyces cattleya</name>
    <dbReference type="NCBI Taxonomy" id="1003195"/>
    <lineage>
        <taxon>Bacteria</taxon>
        <taxon>Bacillati</taxon>
        <taxon>Actinomycetota</taxon>
        <taxon>Actinomycetes</taxon>
        <taxon>Kitasatosporales</taxon>
        <taxon>Streptomycetaceae</taxon>
        <taxon>Streptantibioticus</taxon>
    </lineage>
</organism>
<evidence type="ECO:0000256" key="1">
    <source>
        <dbReference type="SAM" id="Phobius"/>
    </source>
</evidence>
<dbReference type="KEGG" id="sct:SCAT_p0238"/>
<dbReference type="KEGG" id="scy:SCATT_p15050"/>
<dbReference type="EMBL" id="CP003229">
    <property type="protein sequence ID" value="AEW99698.1"/>
    <property type="molecule type" value="Genomic_DNA"/>
</dbReference>
<dbReference type="PATRIC" id="fig|1003195.11.peg.224"/>
<protein>
    <submittedName>
        <fullName evidence="2">Sio3</fullName>
    </submittedName>
</protein>
<reference evidence="3" key="1">
    <citation type="submission" date="2011-12" db="EMBL/GenBank/DDBJ databases">
        <title>Complete genome sequence of Streptomyces cattleya strain DSM 46488.</title>
        <authorList>
            <person name="Ou H.-Y."/>
            <person name="Li P."/>
            <person name="Zhao C."/>
            <person name="O'Hagan D."/>
            <person name="Deng Z."/>
        </authorList>
    </citation>
    <scope>NUCLEOTIDE SEQUENCE [LARGE SCALE GENOMIC DNA]</scope>
    <source>
        <strain evidence="3">ATCC 35852 / DSM 46488 / JCM 4925 / NBRC 14057 / NRRL 8057</strain>
        <plasmid evidence="3">Plasmid pSCATT</plasmid>
    </source>
</reference>
<dbReference type="RefSeq" id="WP_014150693.1">
    <property type="nucleotide sequence ID" value="NC_016113.1"/>
</dbReference>
<keyword evidence="1" id="KW-0812">Transmembrane</keyword>
<dbReference type="HOGENOM" id="CLU_1474348_0_0_11"/>
<feature type="transmembrane region" description="Helical" evidence="1">
    <location>
        <begin position="18"/>
        <end position="46"/>
    </location>
</feature>
<evidence type="ECO:0000313" key="2">
    <source>
        <dbReference type="EMBL" id="AEW99698.1"/>
    </source>
</evidence>
<keyword evidence="1" id="KW-0472">Membrane</keyword>
<accession>G8XGP9</accession>
<geneLocation type="plasmid" evidence="2 3">
    <name>pSCATT</name>
</geneLocation>
<feature type="transmembrane region" description="Helical" evidence="1">
    <location>
        <begin position="97"/>
        <end position="118"/>
    </location>
</feature>
<accession>F8JKU7</accession>
<gene>
    <name evidence="2" type="ordered locus">SCATT_p15050</name>
</gene>
<name>F8JKU7_STREN</name>
<keyword evidence="3" id="KW-1185">Reference proteome</keyword>
<dbReference type="AlphaFoldDB" id="F8JKU7"/>
<dbReference type="Proteomes" id="UP000007842">
    <property type="component" value="Plasmid pSCATT"/>
</dbReference>
<keyword evidence="1" id="KW-1133">Transmembrane helix</keyword>
<proteinExistence type="predicted"/>
<sequence>MIGYAVTPSQGFAALLRYWLALGPVTGLLYGPMAGLAFALTALLEAPADTESAVSPAELLAANGRTALFEVVVFSLVIGGVSGIPYAAGWIRGVDWLLIGAVGGLGGGLSYGLGLTAWGQWVALCRVWLPLTGRLPWTVGAFLRDAHQRGVLRQAGAVHQFRHARLQHRLAGGDLGRGTEVGR</sequence>